<keyword evidence="5" id="KW-1185">Reference proteome</keyword>
<organism evidence="4 5">
    <name type="scientific">Limnofasciculus baicalensis BBK-W-15</name>
    <dbReference type="NCBI Taxonomy" id="2699891"/>
    <lineage>
        <taxon>Bacteria</taxon>
        <taxon>Bacillati</taxon>
        <taxon>Cyanobacteriota</taxon>
        <taxon>Cyanophyceae</taxon>
        <taxon>Coleofasciculales</taxon>
        <taxon>Coleofasciculaceae</taxon>
        <taxon>Limnofasciculus</taxon>
        <taxon>Limnofasciculus baicalensis</taxon>
    </lineage>
</organism>
<dbReference type="InterPro" id="IPR000620">
    <property type="entry name" value="EamA_dom"/>
</dbReference>
<comment type="caution">
    <text evidence="4">The sequence shown here is derived from an EMBL/GenBank/DDBJ whole genome shotgun (WGS) entry which is preliminary data.</text>
</comment>
<keyword evidence="2" id="KW-0472">Membrane</keyword>
<evidence type="ECO:0000256" key="1">
    <source>
        <dbReference type="ARBA" id="ARBA00007362"/>
    </source>
</evidence>
<evidence type="ECO:0000313" key="4">
    <source>
        <dbReference type="EMBL" id="MCP2726963.1"/>
    </source>
</evidence>
<comment type="similarity">
    <text evidence="1">Belongs to the EamA transporter family.</text>
</comment>
<feature type="transmembrane region" description="Helical" evidence="2">
    <location>
        <begin position="178"/>
        <end position="198"/>
    </location>
</feature>
<protein>
    <submittedName>
        <fullName evidence="4">DMT family transporter</fullName>
    </submittedName>
</protein>
<name>A0AAE3GNP4_9CYAN</name>
<feature type="transmembrane region" description="Helical" evidence="2">
    <location>
        <begin position="55"/>
        <end position="74"/>
    </location>
</feature>
<reference evidence="4" key="1">
    <citation type="submission" date="2022-06" db="EMBL/GenBank/DDBJ databases">
        <title>New cyanobacteria of genus Symplocastrum in benthos of Lake Baikal.</title>
        <authorList>
            <person name="Sorokovikova E."/>
            <person name="Tikhonova I."/>
            <person name="Krasnopeev A."/>
            <person name="Evseev P."/>
            <person name="Gladkikh A."/>
            <person name="Belykh O."/>
        </authorList>
    </citation>
    <scope>NUCLEOTIDE SEQUENCE</scope>
    <source>
        <strain evidence="4">BBK-W-15</strain>
    </source>
</reference>
<dbReference type="AlphaFoldDB" id="A0AAE3GNP4"/>
<dbReference type="SUPFAM" id="SSF103481">
    <property type="entry name" value="Multidrug resistance efflux transporter EmrE"/>
    <property type="match status" value="2"/>
</dbReference>
<dbReference type="Pfam" id="PF00892">
    <property type="entry name" value="EamA"/>
    <property type="match status" value="2"/>
</dbReference>
<evidence type="ECO:0000259" key="3">
    <source>
        <dbReference type="Pfam" id="PF00892"/>
    </source>
</evidence>
<keyword evidence="2" id="KW-0812">Transmembrane</keyword>
<feature type="domain" description="EamA" evidence="3">
    <location>
        <begin position="180"/>
        <end position="312"/>
    </location>
</feature>
<dbReference type="RefSeq" id="WP_254009780.1">
    <property type="nucleotide sequence ID" value="NZ_JAMZMM010000003.1"/>
</dbReference>
<feature type="domain" description="EamA" evidence="3">
    <location>
        <begin position="24"/>
        <end position="166"/>
    </location>
</feature>
<dbReference type="EMBL" id="JAMZMM010000003">
    <property type="protein sequence ID" value="MCP2726963.1"/>
    <property type="molecule type" value="Genomic_DNA"/>
</dbReference>
<feature type="transmembrane region" description="Helical" evidence="2">
    <location>
        <begin position="205"/>
        <end position="226"/>
    </location>
</feature>
<feature type="transmembrane region" description="Helical" evidence="2">
    <location>
        <begin position="25"/>
        <end position="43"/>
    </location>
</feature>
<feature type="transmembrane region" description="Helical" evidence="2">
    <location>
        <begin position="269"/>
        <end position="289"/>
    </location>
</feature>
<feature type="transmembrane region" description="Helical" evidence="2">
    <location>
        <begin position="95"/>
        <end position="115"/>
    </location>
</feature>
<evidence type="ECO:0000313" key="5">
    <source>
        <dbReference type="Proteomes" id="UP001204953"/>
    </source>
</evidence>
<sequence length="336" mass="36827">MTNQLTVSEQSLSRQAFFANPKNKAIAALLFAAVVISFVPILVKFAENEISPKAIIFHRLWIAGAILGLGQAFMRKRSELLPEQPSPVNPYSSRQIGLLLLTGVFFAAQQILWAFSVTQTSLANSSLLHNFTPLFVAVIGFLLFGQRFDRKFILGMIIAISGSVILGLDDLLYGTSKVLGDGIALISALFFAIYLILVERVRHHLDAVTTVFYLCIIGTLAILPIICTSKDCIFPSSWGGWLAVVGLAWTVVLGFCSTLYALKWLSSGFVAMVLLIEPILTGIFAWVIFSERLDLYNLLAFPTVMLGIYLATTSELTAKVDTPLSLDTEILKTSQP</sequence>
<feature type="transmembrane region" description="Helical" evidence="2">
    <location>
        <begin position="238"/>
        <end position="262"/>
    </location>
</feature>
<gene>
    <name evidence="4" type="ORF">NJ959_00535</name>
</gene>
<feature type="transmembrane region" description="Helical" evidence="2">
    <location>
        <begin position="127"/>
        <end position="145"/>
    </location>
</feature>
<dbReference type="Proteomes" id="UP001204953">
    <property type="component" value="Unassembled WGS sequence"/>
</dbReference>
<dbReference type="InterPro" id="IPR037185">
    <property type="entry name" value="EmrE-like"/>
</dbReference>
<accession>A0AAE3GNP4</accession>
<dbReference type="PANTHER" id="PTHR22911">
    <property type="entry name" value="ACYL-MALONYL CONDENSING ENZYME-RELATED"/>
    <property type="match status" value="1"/>
</dbReference>
<keyword evidence="2" id="KW-1133">Transmembrane helix</keyword>
<dbReference type="GO" id="GO:0016020">
    <property type="term" value="C:membrane"/>
    <property type="evidence" value="ECO:0007669"/>
    <property type="project" value="InterPro"/>
</dbReference>
<proteinExistence type="inferred from homology"/>
<feature type="transmembrane region" description="Helical" evidence="2">
    <location>
        <begin position="152"/>
        <end position="172"/>
    </location>
</feature>
<evidence type="ECO:0000256" key="2">
    <source>
        <dbReference type="SAM" id="Phobius"/>
    </source>
</evidence>